<evidence type="ECO:0000259" key="1">
    <source>
        <dbReference type="Pfam" id="PF14529"/>
    </source>
</evidence>
<keyword evidence="3" id="KW-1185">Reference proteome</keyword>
<comment type="caution">
    <text evidence="2">The sequence shown here is derived from an EMBL/GenBank/DDBJ whole genome shotgun (WGS) entry which is preliminary data.</text>
</comment>
<dbReference type="AlphaFoldDB" id="A0A8H4GRU4"/>
<dbReference type="Pfam" id="PF14529">
    <property type="entry name" value="Exo_endo_phos_2"/>
    <property type="match status" value="1"/>
</dbReference>
<evidence type="ECO:0000313" key="2">
    <source>
        <dbReference type="EMBL" id="KAF4227015.1"/>
    </source>
</evidence>
<name>A0A8H4GRU4_9EURO</name>
<dbReference type="GO" id="GO:0003824">
    <property type="term" value="F:catalytic activity"/>
    <property type="evidence" value="ECO:0007669"/>
    <property type="project" value="InterPro"/>
</dbReference>
<dbReference type="PANTHER" id="PTHR33481:SF1">
    <property type="entry name" value="ENDONUCLEASE_EXONUCLEASE_PHOSPHATASE DOMAIN-CONTAINING PROTEIN-RELATED"/>
    <property type="match status" value="1"/>
</dbReference>
<feature type="domain" description="Endonuclease/exonuclease/phosphatase" evidence="1">
    <location>
        <begin position="87"/>
        <end position="220"/>
    </location>
</feature>
<dbReference type="InterPro" id="IPR005135">
    <property type="entry name" value="Endo/exonuclease/phosphatase"/>
</dbReference>
<organism evidence="2 3">
    <name type="scientific">Aspergillus fumigatiaffinis</name>
    <dbReference type="NCBI Taxonomy" id="340414"/>
    <lineage>
        <taxon>Eukaryota</taxon>
        <taxon>Fungi</taxon>
        <taxon>Dikarya</taxon>
        <taxon>Ascomycota</taxon>
        <taxon>Pezizomycotina</taxon>
        <taxon>Eurotiomycetes</taxon>
        <taxon>Eurotiomycetidae</taxon>
        <taxon>Eurotiales</taxon>
        <taxon>Aspergillaceae</taxon>
        <taxon>Aspergillus</taxon>
        <taxon>Aspergillus subgen. Fumigati</taxon>
    </lineage>
</organism>
<dbReference type="OrthoDB" id="4446818at2759"/>
<dbReference type="Gene3D" id="3.60.10.10">
    <property type="entry name" value="Endonuclease/exonuclease/phosphatase"/>
    <property type="match status" value="1"/>
</dbReference>
<evidence type="ECO:0000313" key="3">
    <source>
        <dbReference type="Proteomes" id="UP000653565"/>
    </source>
</evidence>
<proteinExistence type="predicted"/>
<reference evidence="2" key="2">
    <citation type="submission" date="2020-04" db="EMBL/GenBank/DDBJ databases">
        <authorList>
            <person name="Santos R.A.C."/>
            <person name="Steenwyk J.L."/>
            <person name="Rivero-Menendez O."/>
            <person name="Mead M.E."/>
            <person name="Silva L.P."/>
            <person name="Bastos R.W."/>
            <person name="Alastruey-Izquierdo A."/>
            <person name="Goldman G.H."/>
            <person name="Rokas A."/>
        </authorList>
    </citation>
    <scope>NUCLEOTIDE SEQUENCE</scope>
    <source>
        <strain evidence="2">CNM-CM6805</strain>
    </source>
</reference>
<sequence>MEALINEPHTQNLDILLIQEPPLTAYNTHVNHSARHLYQSTCVDDIPKKRSLLYVSRRISTTSHRQIQCNHPDVTAVKLWNTQQQTLVFSVYVPYMDYSQNHEEASIQPMLREIETCIRQATETTPKSTTIIMAGDFNRHHPMWCKDRVHHGAIELAEELVSFFQQHGLQSCLPRGTPTYWSMSHPGSHSTIDLTVTDTPGKLVKCHLYHDHYGSDHRATYSEWSLQPARNTDRKPQKAYVRADWRRIGEAVQAQLSGLPPIQTKAELDDTVAQLISCISSAVDSYTPTAKPSPYSKRWFTPELKIQQCEVNRARRKWQESCAERGRHDEVSVSLFEDMRKKRRAWTRAIEKAKAAHWKEFLDSAGEGHLWKAISYTRARESYASIPPLRRETEEIADHAEKAKLLMETFFPNMAQPDDEAHTEQREEIPWAPLTEEEVHRALQAAKPMKAPGEDGLPMLVWKQLWQCPEQWKRAKIIVLRKPGKPDYTIPGAYCLISLLNTLGKVLKAVIAKRLSYYAEAYDLLPNTQFGS</sequence>
<gene>
    <name evidence="2" type="ORF">CNMCM6805_003708</name>
</gene>
<dbReference type="Proteomes" id="UP000653565">
    <property type="component" value="Unassembled WGS sequence"/>
</dbReference>
<dbReference type="EMBL" id="JAAAPX010000203">
    <property type="protein sequence ID" value="KAF4227015.1"/>
    <property type="molecule type" value="Genomic_DNA"/>
</dbReference>
<dbReference type="InterPro" id="IPR036691">
    <property type="entry name" value="Endo/exonu/phosph_ase_sf"/>
</dbReference>
<dbReference type="PANTHER" id="PTHR33481">
    <property type="entry name" value="REVERSE TRANSCRIPTASE"/>
    <property type="match status" value="1"/>
</dbReference>
<protein>
    <recommendedName>
        <fullName evidence="1">Endonuclease/exonuclease/phosphatase domain-containing protein</fullName>
    </recommendedName>
</protein>
<dbReference type="SUPFAM" id="SSF56219">
    <property type="entry name" value="DNase I-like"/>
    <property type="match status" value="1"/>
</dbReference>
<reference evidence="2" key="1">
    <citation type="journal article" date="2020" name="bioRxiv">
        <title>Genomic and phenotypic heterogeneity of clinical isolates of the human pathogens Aspergillus fumigatus, Aspergillus lentulus and Aspergillus fumigatiaffinis.</title>
        <authorList>
            <person name="dos Santos R.A.C."/>
            <person name="Steenwyk J.L."/>
            <person name="Rivero-Menendez O."/>
            <person name="Mead M.E."/>
            <person name="Silva L.P."/>
            <person name="Bastos R.W."/>
            <person name="Alastruey-Izquierdo A."/>
            <person name="Goldman G.H."/>
            <person name="Rokas A."/>
        </authorList>
    </citation>
    <scope>NUCLEOTIDE SEQUENCE</scope>
    <source>
        <strain evidence="2">CNM-CM6805</strain>
    </source>
</reference>
<accession>A0A8H4GRU4</accession>